<proteinExistence type="predicted"/>
<keyword evidence="2" id="KW-1185">Reference proteome</keyword>
<name>A0A0G4EDH6_VITBC</name>
<sequence length="70" mass="7466">MESPAAAKGAFLQEPAVGPAGTVAHRLKFSAKCRTLLMLCVVCHRQAHHPLAKSDGFPPNLGQWTGTRAE</sequence>
<evidence type="ECO:0000313" key="1">
    <source>
        <dbReference type="EMBL" id="CEL93425.1"/>
    </source>
</evidence>
<dbReference type="VEuPathDB" id="CryptoDB:Vbra_3686"/>
<dbReference type="AlphaFoldDB" id="A0A0G4EDH6"/>
<accession>A0A0G4EDH6</accession>
<evidence type="ECO:0000313" key="2">
    <source>
        <dbReference type="Proteomes" id="UP000041254"/>
    </source>
</evidence>
<dbReference type="EMBL" id="CDMY01000164">
    <property type="protein sequence ID" value="CEL93425.1"/>
    <property type="molecule type" value="Genomic_DNA"/>
</dbReference>
<gene>
    <name evidence="1" type="ORF">Vbra_3686</name>
</gene>
<organism evidence="1 2">
    <name type="scientific">Vitrella brassicaformis (strain CCMP3155)</name>
    <dbReference type="NCBI Taxonomy" id="1169540"/>
    <lineage>
        <taxon>Eukaryota</taxon>
        <taxon>Sar</taxon>
        <taxon>Alveolata</taxon>
        <taxon>Colpodellida</taxon>
        <taxon>Vitrellaceae</taxon>
        <taxon>Vitrella</taxon>
    </lineage>
</organism>
<dbReference type="Proteomes" id="UP000041254">
    <property type="component" value="Unassembled WGS sequence"/>
</dbReference>
<protein>
    <submittedName>
        <fullName evidence="1">Uncharacterized protein</fullName>
    </submittedName>
</protein>
<dbReference type="InParanoid" id="A0A0G4EDH6"/>
<reference evidence="1 2" key="1">
    <citation type="submission" date="2014-11" db="EMBL/GenBank/DDBJ databases">
        <authorList>
            <person name="Zhu J."/>
            <person name="Qi W."/>
            <person name="Song R."/>
        </authorList>
    </citation>
    <scope>NUCLEOTIDE SEQUENCE [LARGE SCALE GENOMIC DNA]</scope>
</reference>